<feature type="coiled-coil region" evidence="1">
    <location>
        <begin position="56"/>
        <end position="104"/>
    </location>
</feature>
<accession>A0A8J5IW19</accession>
<feature type="coiled-coil region" evidence="1">
    <location>
        <begin position="664"/>
        <end position="691"/>
    </location>
</feature>
<feature type="coiled-coil region" evidence="1">
    <location>
        <begin position="240"/>
        <end position="319"/>
    </location>
</feature>
<proteinExistence type="predicted"/>
<organism evidence="3 4">
    <name type="scientific">Phytophthora aleatoria</name>
    <dbReference type="NCBI Taxonomy" id="2496075"/>
    <lineage>
        <taxon>Eukaryota</taxon>
        <taxon>Sar</taxon>
        <taxon>Stramenopiles</taxon>
        <taxon>Oomycota</taxon>
        <taxon>Peronosporomycetes</taxon>
        <taxon>Peronosporales</taxon>
        <taxon>Peronosporaceae</taxon>
        <taxon>Phytophthora</taxon>
    </lineage>
</organism>
<name>A0A8J5IW19_9STRA</name>
<reference evidence="3" key="1">
    <citation type="submission" date="2021-01" db="EMBL/GenBank/DDBJ databases">
        <title>Phytophthora aleatoria, a newly-described species from Pinus radiata is distinct from Phytophthora cactorum isolates based on comparative genomics.</title>
        <authorList>
            <person name="Mcdougal R."/>
            <person name="Panda P."/>
            <person name="Williams N."/>
            <person name="Studholme D.J."/>
        </authorList>
    </citation>
    <scope>NUCLEOTIDE SEQUENCE</scope>
    <source>
        <strain evidence="3">NZFS 4037</strain>
    </source>
</reference>
<dbReference type="Proteomes" id="UP000709295">
    <property type="component" value="Unassembled WGS sequence"/>
</dbReference>
<feature type="coiled-coil region" evidence="1">
    <location>
        <begin position="826"/>
        <end position="860"/>
    </location>
</feature>
<keyword evidence="4" id="KW-1185">Reference proteome</keyword>
<keyword evidence="1" id="KW-0175">Coiled coil</keyword>
<feature type="coiled-coil region" evidence="1">
    <location>
        <begin position="886"/>
        <end position="973"/>
    </location>
</feature>
<protein>
    <submittedName>
        <fullName evidence="3">Uncharacterized protein</fullName>
    </submittedName>
</protein>
<comment type="caution">
    <text evidence="3">The sequence shown here is derived from an EMBL/GenBank/DDBJ whole genome shotgun (WGS) entry which is preliminary data.</text>
</comment>
<evidence type="ECO:0000313" key="4">
    <source>
        <dbReference type="Proteomes" id="UP000709295"/>
    </source>
</evidence>
<evidence type="ECO:0000313" key="3">
    <source>
        <dbReference type="EMBL" id="KAG6948248.1"/>
    </source>
</evidence>
<feature type="coiled-coil region" evidence="1">
    <location>
        <begin position="536"/>
        <end position="563"/>
    </location>
</feature>
<dbReference type="EMBL" id="JAENGY010001587">
    <property type="protein sequence ID" value="KAG6948248.1"/>
    <property type="molecule type" value="Genomic_DNA"/>
</dbReference>
<sequence>MEEHAAPSSRSPKRPRTPPNAPSSDQKKPRLSSFPPNRIVCDDTLRIATQLLRDENGQLLADRDALEKSKAALTEELAQTQRSLRDLEDDIARLYRQKQKEMDSQRFEFEQKLQDATARPEESKDIDDATVFFSQQTTTEMDRFVRSCDLWKNRFVALIRELELQTEKVAAQQVQGVVRDIVTSVEIQTLKSEAESKQTRLEWATWLQEETAKCLEERHRQRQDIEVFEAIEKQLTDDRVVELETQLAQKRAVEKEKEIELSLLRAAHEDQVVPKEEFAALETEKKRMAQELEQMKTQIERVEEENATLIQRNKKLVEETQQLRGKQEKSDLDVKQRCLAQDEEVKKLQTQLQASKARETKMAAMLKCAEKEMHKSKQRKEELKILYAKFSSTMDSVSDKAMRLEELGQELKVVQNNTRDLETQKEELEKQVIQLQQDNLSLLQDKKATSEELAKVQTQVRDQESQHKTLTSEMQATIAGLKAQNEALKKQHVKQERQSVGQPSNEGDMRCPDLESTLVTQVAEKEALQMFVQRYYRAAEDKCRGLLEKVSELESQKASVQKQAKESCTVLRMCVQVDSCDESIRATLLEVVATLDGLTKKMTTPPLPEMLSDMPVVKRRRLNSPNTDAVVLPDDIGELCSYLDDGDLSEDDVDLLPKQYDDHVQRKRQKIQALKAEKQALRRDLSRSRLVGRNLETDIGRLRRQRQRELSYERRAQRDIHAREEAVTSREQACGDLQETLLQLKAHLLEEIRFQEQSEVKRVVQGLVDHVELSATAIDLQTTQEDLEWSQILEKCWHDYAARVEKESHEVGEFVAVEQQLLTKRVGSLTTQLESTQRRLQEEEQAGAELNAMCSLLQQEVTCKSQWLTGFALNSMAMVNIQGQIESRMEAERSEWQQNLSHLQRERDMIQAEQSKKLGQLESEKAKVQEQLRVSQLSKLNAQKQLQTSQKIAKNLKIQMKKLQAGLKTLQDDRKAVKSIEDPAH</sequence>
<evidence type="ECO:0000256" key="1">
    <source>
        <dbReference type="SAM" id="Coils"/>
    </source>
</evidence>
<gene>
    <name evidence="3" type="ORF">JG688_00015179</name>
</gene>
<dbReference type="AlphaFoldDB" id="A0A8J5IW19"/>
<evidence type="ECO:0000256" key="2">
    <source>
        <dbReference type="SAM" id="MobiDB-lite"/>
    </source>
</evidence>
<feature type="coiled-coil region" evidence="1">
    <location>
        <begin position="366"/>
        <end position="498"/>
    </location>
</feature>
<feature type="region of interest" description="Disordered" evidence="2">
    <location>
        <begin position="1"/>
        <end position="38"/>
    </location>
</feature>